<feature type="chain" id="PRO_5012823111" description="Cell wall hydrolase SleB domain-containing protein" evidence="1">
    <location>
        <begin position="25"/>
        <end position="313"/>
    </location>
</feature>
<accession>A0A1W9HWC6</accession>
<gene>
    <name evidence="3" type="ORF">A4S15_10365</name>
</gene>
<reference evidence="3 4" key="1">
    <citation type="journal article" date="2017" name="Water Res.">
        <title>Comammox in drinking water systems.</title>
        <authorList>
            <person name="Wang Y."/>
            <person name="Ma L."/>
            <person name="Mao Y."/>
            <person name="Jiang X."/>
            <person name="Xia Y."/>
            <person name="Yu K."/>
            <person name="Li B."/>
            <person name="Zhang T."/>
        </authorList>
    </citation>
    <scope>NUCLEOTIDE SEQUENCE [LARGE SCALE GENOMIC DNA]</scope>
    <source>
        <strain evidence="3">SG_bin8</strain>
    </source>
</reference>
<organism evidence="3 4">
    <name type="scientific">Candidatus Raskinella chloraquaticus</name>
    <dbReference type="NCBI Taxonomy" id="1951219"/>
    <lineage>
        <taxon>Bacteria</taxon>
        <taxon>Pseudomonadati</taxon>
        <taxon>Pseudomonadota</taxon>
        <taxon>Alphaproteobacteria</taxon>
        <taxon>Hyphomicrobiales</taxon>
        <taxon>Phreatobacteraceae</taxon>
        <taxon>Candidatus Raskinella</taxon>
    </lineage>
</organism>
<evidence type="ECO:0000313" key="4">
    <source>
        <dbReference type="Proteomes" id="UP000192872"/>
    </source>
</evidence>
<feature type="signal peptide" evidence="1">
    <location>
        <begin position="1"/>
        <end position="24"/>
    </location>
</feature>
<comment type="caution">
    <text evidence="3">The sequence shown here is derived from an EMBL/GenBank/DDBJ whole genome shotgun (WGS) entry which is preliminary data.</text>
</comment>
<dbReference type="RefSeq" id="WP_376801957.1">
    <property type="nucleotide sequence ID" value="NZ_DBNB01000034.1"/>
</dbReference>
<dbReference type="Proteomes" id="UP000192872">
    <property type="component" value="Unassembled WGS sequence"/>
</dbReference>
<dbReference type="GO" id="GO:0016787">
    <property type="term" value="F:hydrolase activity"/>
    <property type="evidence" value="ECO:0007669"/>
    <property type="project" value="InterPro"/>
</dbReference>
<evidence type="ECO:0000313" key="3">
    <source>
        <dbReference type="EMBL" id="OQW51627.1"/>
    </source>
</evidence>
<keyword evidence="1" id="KW-0732">Signal</keyword>
<dbReference type="InterPro" id="IPR011105">
    <property type="entry name" value="Cell_wall_hydrolase_SleB"/>
</dbReference>
<dbReference type="Gene3D" id="1.10.10.2520">
    <property type="entry name" value="Cell wall hydrolase SleB, domain 1"/>
    <property type="match status" value="1"/>
</dbReference>
<sequence>MSRFVGWKAWRLCGGALALMTALLCVPLTKSDASAPLVDFLVSLRARLAVTPPPAWTLDQALIVPPDVAPRLAREQDGGGMLVLVRVNRAAKGNLAMSVAQKTPPPDTPPRELAEVGPAPMLFADDGAAALKRGFLRKLPVMTARLDPQAPSAPVRAPRSEPARLADLSIVSAKDLERAHACLTQAIYYESRGEPVRGQQAVAQVVLNRVKSGVYPTSICGVIFQNQHWRNRCQFSFACDGTKKRVHDQEAWETATRIADDAIAGRYFLQEIGDSTHYHAAYVAPRWRRSLQRMKKIGEHIFYAIPGVAINDE</sequence>
<dbReference type="STRING" id="1827387.A4S15_10365"/>
<evidence type="ECO:0000256" key="1">
    <source>
        <dbReference type="SAM" id="SignalP"/>
    </source>
</evidence>
<dbReference type="InterPro" id="IPR042047">
    <property type="entry name" value="SleB_dom1"/>
</dbReference>
<proteinExistence type="predicted"/>
<name>A0A1W9HWC6_9HYPH</name>
<dbReference type="Pfam" id="PF07486">
    <property type="entry name" value="Hydrolase_2"/>
    <property type="match status" value="1"/>
</dbReference>
<evidence type="ECO:0000259" key="2">
    <source>
        <dbReference type="Pfam" id="PF07486"/>
    </source>
</evidence>
<feature type="domain" description="Cell wall hydrolase SleB" evidence="2">
    <location>
        <begin position="193"/>
        <end position="303"/>
    </location>
</feature>
<dbReference type="AlphaFoldDB" id="A0A1W9HWC6"/>
<protein>
    <recommendedName>
        <fullName evidence="2">Cell wall hydrolase SleB domain-containing protein</fullName>
    </recommendedName>
</protein>
<dbReference type="EMBL" id="LWDL01000018">
    <property type="protein sequence ID" value="OQW51627.1"/>
    <property type="molecule type" value="Genomic_DNA"/>
</dbReference>